<keyword evidence="4" id="KW-0808">Transferase</keyword>
<organism evidence="8 9">
    <name type="scientific">Clostridium isatidis</name>
    <dbReference type="NCBI Taxonomy" id="182773"/>
    <lineage>
        <taxon>Bacteria</taxon>
        <taxon>Bacillati</taxon>
        <taxon>Bacillota</taxon>
        <taxon>Clostridia</taxon>
        <taxon>Eubacteriales</taxon>
        <taxon>Clostridiaceae</taxon>
        <taxon>Clostridium</taxon>
    </lineage>
</organism>
<dbReference type="OrthoDB" id="9815663at2"/>
<evidence type="ECO:0000256" key="3">
    <source>
        <dbReference type="ARBA" id="ARBA00022676"/>
    </source>
</evidence>
<dbReference type="InterPro" id="IPR007235">
    <property type="entry name" value="Glyco_trans_28_C"/>
</dbReference>
<dbReference type="PANTHER" id="PTHR43025:SF3">
    <property type="entry name" value="MONOGALACTOSYLDIACYLGLYCEROL SYNTHASE 1, CHLOROPLASTIC"/>
    <property type="match status" value="1"/>
</dbReference>
<reference evidence="8 9" key="1">
    <citation type="submission" date="2016-08" db="EMBL/GenBank/DDBJ databases">
        <title>Complete Genome Sequence Of The Indigo Reducing Clostridium isatidis DSM15098.</title>
        <authorList>
            <person name="Little G.T."/>
            <person name="Minton N.P."/>
        </authorList>
    </citation>
    <scope>NUCLEOTIDE SEQUENCE [LARGE SCALE GENOMIC DNA]</scope>
    <source>
        <strain evidence="8 9">DSM 15098</strain>
    </source>
</reference>
<keyword evidence="9" id="KW-1185">Reference proteome</keyword>
<dbReference type="Proteomes" id="UP000264883">
    <property type="component" value="Chromosome"/>
</dbReference>
<evidence type="ECO:0000313" key="9">
    <source>
        <dbReference type="Proteomes" id="UP000264883"/>
    </source>
</evidence>
<dbReference type="Pfam" id="PF06925">
    <property type="entry name" value="MGDG_synth"/>
    <property type="match status" value="1"/>
</dbReference>
<feature type="domain" description="Glycosyl transferase family 28 C-terminal" evidence="6">
    <location>
        <begin position="197"/>
        <end position="346"/>
    </location>
</feature>
<name>A0A343JEW4_9CLOT</name>
<evidence type="ECO:0000313" key="8">
    <source>
        <dbReference type="EMBL" id="ASW44072.1"/>
    </source>
</evidence>
<dbReference type="GO" id="GO:0009247">
    <property type="term" value="P:glycolipid biosynthetic process"/>
    <property type="evidence" value="ECO:0007669"/>
    <property type="project" value="InterPro"/>
</dbReference>
<comment type="subcellular location">
    <subcellularLocation>
        <location evidence="1">Membrane</location>
    </subcellularLocation>
</comment>
<dbReference type="Pfam" id="PF04101">
    <property type="entry name" value="Glyco_tran_28_C"/>
    <property type="match status" value="1"/>
</dbReference>
<accession>A0A343JEW4</accession>
<gene>
    <name evidence="8" type="ORF">BEN51_11450</name>
</gene>
<sequence length="386" mass="43435">MKKVLILTTSTGEGHNQAANSIANTFMKYSYEVITYDFLKSNSKILTNLLVKGYEIAASFFPKTYGFLYNISNTLFITKIISFIFYFLNKKVYKFIRNSNPDVIVVTHPFAVSIATNIKNKINIPIITIVTDFKAHGAYISDKVDAYIVGSNETKNNLIEKGILKDRIFVYGIPVKDKFFKEKIYLSGIDKGDYFNVLLMGGSMGLKNISQVLKELLNNSCKLRITVVCGKNEELRNNLLKKYNNNIKNKKLHILGFSNDIDVLMDYSDLIISKPGGLTSTEAINKRLPLIIPFVIPGQETENVEVLQANGCAIYLNNLLELNLLVSDLINNPDKLKKIEENMANLSSSYSKDNIVKLADKLIQASASNSQFIIKTEFNDNINSKL</sequence>
<dbReference type="GO" id="GO:0016020">
    <property type="term" value="C:membrane"/>
    <property type="evidence" value="ECO:0007669"/>
    <property type="project" value="UniProtKB-SubCell"/>
</dbReference>
<dbReference type="InterPro" id="IPR009695">
    <property type="entry name" value="Diacylglyc_glucosyltr_N"/>
</dbReference>
<dbReference type="KEGG" id="cia:BEN51_11450"/>
<dbReference type="InterPro" id="IPR050519">
    <property type="entry name" value="Glycosyltransf_28_UgtP"/>
</dbReference>
<dbReference type="GO" id="GO:0016758">
    <property type="term" value="F:hexosyltransferase activity"/>
    <property type="evidence" value="ECO:0007669"/>
    <property type="project" value="InterPro"/>
</dbReference>
<protein>
    <submittedName>
        <fullName evidence="8">Galactosyldiacylglycerol synthase</fullName>
    </submittedName>
</protein>
<keyword evidence="3" id="KW-0328">Glycosyltransferase</keyword>
<evidence type="ECO:0000256" key="4">
    <source>
        <dbReference type="ARBA" id="ARBA00022679"/>
    </source>
</evidence>
<keyword evidence="5" id="KW-1133">Transmembrane helix</keyword>
<proteinExistence type="inferred from homology"/>
<dbReference type="EMBL" id="CP016786">
    <property type="protein sequence ID" value="ASW44072.1"/>
    <property type="molecule type" value="Genomic_DNA"/>
</dbReference>
<feature type="domain" description="Diacylglycerol glucosyltransferase N-terminal" evidence="7">
    <location>
        <begin position="15"/>
        <end position="175"/>
    </location>
</feature>
<dbReference type="SUPFAM" id="SSF53756">
    <property type="entry name" value="UDP-Glycosyltransferase/glycogen phosphorylase"/>
    <property type="match status" value="1"/>
</dbReference>
<evidence type="ECO:0000259" key="7">
    <source>
        <dbReference type="Pfam" id="PF06925"/>
    </source>
</evidence>
<evidence type="ECO:0000259" key="6">
    <source>
        <dbReference type="Pfam" id="PF04101"/>
    </source>
</evidence>
<comment type="similarity">
    <text evidence="2">Belongs to the glycosyltransferase 28 family.</text>
</comment>
<dbReference type="PANTHER" id="PTHR43025">
    <property type="entry name" value="MONOGALACTOSYLDIACYLGLYCEROL SYNTHASE"/>
    <property type="match status" value="1"/>
</dbReference>
<evidence type="ECO:0000256" key="2">
    <source>
        <dbReference type="ARBA" id="ARBA00006962"/>
    </source>
</evidence>
<evidence type="ECO:0000256" key="5">
    <source>
        <dbReference type="SAM" id="Phobius"/>
    </source>
</evidence>
<dbReference type="Gene3D" id="3.40.50.2000">
    <property type="entry name" value="Glycogen Phosphorylase B"/>
    <property type="match status" value="2"/>
</dbReference>
<dbReference type="AlphaFoldDB" id="A0A343JEW4"/>
<feature type="transmembrane region" description="Helical" evidence="5">
    <location>
        <begin position="67"/>
        <end position="88"/>
    </location>
</feature>
<evidence type="ECO:0000256" key="1">
    <source>
        <dbReference type="ARBA" id="ARBA00004370"/>
    </source>
</evidence>
<keyword evidence="5" id="KW-0812">Transmembrane</keyword>
<keyword evidence="5" id="KW-0472">Membrane</keyword>
<dbReference type="RefSeq" id="WP_119866197.1">
    <property type="nucleotide sequence ID" value="NZ_CP016786.1"/>
</dbReference>